<evidence type="ECO:0000313" key="2">
    <source>
        <dbReference type="EMBL" id="MFC6361274.1"/>
    </source>
</evidence>
<reference evidence="3" key="1">
    <citation type="journal article" date="2019" name="Int. J. Syst. Evol. Microbiol.">
        <title>The Global Catalogue of Microorganisms (GCM) 10K type strain sequencing project: providing services to taxonomists for standard genome sequencing and annotation.</title>
        <authorList>
            <consortium name="The Broad Institute Genomics Platform"/>
            <consortium name="The Broad Institute Genome Sequencing Center for Infectious Disease"/>
            <person name="Wu L."/>
            <person name="Ma J."/>
        </authorList>
    </citation>
    <scope>NUCLEOTIDE SEQUENCE [LARGE SCALE GENOMIC DNA]</scope>
    <source>
        <strain evidence="3">CGMCC 4.1530</strain>
    </source>
</reference>
<accession>A0ABW1VJH3</accession>
<comment type="similarity">
    <text evidence="1">Belongs to the UPF0306 family.</text>
</comment>
<proteinExistence type="inferred from homology"/>
<dbReference type="InterPro" id="IPR011194">
    <property type="entry name" value="UPF0306"/>
</dbReference>
<dbReference type="SUPFAM" id="SSF50475">
    <property type="entry name" value="FMN-binding split barrel"/>
    <property type="match status" value="1"/>
</dbReference>
<gene>
    <name evidence="2" type="ORF">ACFP73_04055</name>
</gene>
<name>A0ABW1VJH3_9GAMM</name>
<dbReference type="Proteomes" id="UP001596215">
    <property type="component" value="Unassembled WGS sequence"/>
</dbReference>
<evidence type="ECO:0000313" key="3">
    <source>
        <dbReference type="Proteomes" id="UP001596215"/>
    </source>
</evidence>
<dbReference type="InterPro" id="IPR012349">
    <property type="entry name" value="Split_barrel_FMN-bd"/>
</dbReference>
<comment type="caution">
    <text evidence="2">The sequence shown here is derived from an EMBL/GenBank/DDBJ whole genome shotgun (WGS) entry which is preliminary data.</text>
</comment>
<dbReference type="PIRSF" id="PIRSF009554">
    <property type="entry name" value="UCP009554"/>
    <property type="match status" value="1"/>
</dbReference>
<dbReference type="Gene3D" id="2.30.110.10">
    <property type="entry name" value="Electron Transport, Fmn-binding Protein, Chain A"/>
    <property type="match status" value="1"/>
</dbReference>
<organism evidence="2 3">
    <name type="scientific">Tatumella punctata</name>
    <dbReference type="NCBI Taxonomy" id="399969"/>
    <lineage>
        <taxon>Bacteria</taxon>
        <taxon>Pseudomonadati</taxon>
        <taxon>Pseudomonadota</taxon>
        <taxon>Gammaproteobacteria</taxon>
        <taxon>Enterobacterales</taxon>
        <taxon>Erwiniaceae</taxon>
        <taxon>Tatumella</taxon>
    </lineage>
</organism>
<keyword evidence="3" id="KW-1185">Reference proteome</keyword>
<sequence>MFDLTHCINYLKKHHVLTLCTGSGESLWAANCFYVFDEQEIAFWLMTEESTRHGQLMLKNNRVAGTVTTPTESVMKIKGIQYTGEIFRPQGERLQQAVACYQRQFPVARAMKAPLWEIRPDQLKMTDNTLGFGKKIHWSRSA</sequence>
<dbReference type="RefSeq" id="WP_212710556.1">
    <property type="nucleotide sequence ID" value="NZ_BAAAFW010000012.1"/>
</dbReference>
<dbReference type="EMBL" id="JBHSUC010000003">
    <property type="protein sequence ID" value="MFC6361274.1"/>
    <property type="molecule type" value="Genomic_DNA"/>
</dbReference>
<evidence type="ECO:0000256" key="1">
    <source>
        <dbReference type="HAMAP-Rule" id="MF_00764"/>
    </source>
</evidence>
<dbReference type="HAMAP" id="MF_00764">
    <property type="entry name" value="UPF0306"/>
    <property type="match status" value="1"/>
</dbReference>
<dbReference type="NCBIfam" id="NF002900">
    <property type="entry name" value="PRK03467.1"/>
    <property type="match status" value="1"/>
</dbReference>
<protein>
    <recommendedName>
        <fullName evidence="1">UPF0306 protein ACFP73_04055</fullName>
    </recommendedName>
</protein>